<feature type="compositionally biased region" description="Polar residues" evidence="6">
    <location>
        <begin position="1"/>
        <end position="16"/>
    </location>
</feature>
<feature type="compositionally biased region" description="Polar residues" evidence="6">
    <location>
        <begin position="145"/>
        <end position="154"/>
    </location>
</feature>
<dbReference type="GO" id="GO:0030133">
    <property type="term" value="C:transport vesicle"/>
    <property type="evidence" value="ECO:0007669"/>
    <property type="project" value="TreeGrafter"/>
</dbReference>
<proteinExistence type="inferred from homology"/>
<evidence type="ECO:0000256" key="2">
    <source>
        <dbReference type="ARBA" id="ARBA00005767"/>
    </source>
</evidence>
<evidence type="ECO:0000256" key="6">
    <source>
        <dbReference type="SAM" id="MobiDB-lite"/>
    </source>
</evidence>
<evidence type="ECO:0000313" key="7">
    <source>
        <dbReference type="EnsemblMetazoa" id="CLYHEMP005977.1"/>
    </source>
</evidence>
<dbReference type="OrthoDB" id="19659at2759"/>
<organism evidence="7 8">
    <name type="scientific">Clytia hemisphaerica</name>
    <dbReference type="NCBI Taxonomy" id="252671"/>
    <lineage>
        <taxon>Eukaryota</taxon>
        <taxon>Metazoa</taxon>
        <taxon>Cnidaria</taxon>
        <taxon>Hydrozoa</taxon>
        <taxon>Hydroidolina</taxon>
        <taxon>Leptothecata</taxon>
        <taxon>Obeliida</taxon>
        <taxon>Clytiidae</taxon>
        <taxon>Clytia</taxon>
    </lineage>
</organism>
<dbReference type="InterPro" id="IPR017242">
    <property type="entry name" value="BLOC-1_pallidin"/>
</dbReference>
<dbReference type="PIRSF" id="PIRSF037609">
    <property type="entry name" value="BLOC-1_complex_pallidin"/>
    <property type="match status" value="1"/>
</dbReference>
<evidence type="ECO:0000256" key="3">
    <source>
        <dbReference type="ARBA" id="ARBA00019579"/>
    </source>
</evidence>
<evidence type="ECO:0000313" key="8">
    <source>
        <dbReference type="Proteomes" id="UP000594262"/>
    </source>
</evidence>
<dbReference type="AlphaFoldDB" id="A0A7M5VB58"/>
<keyword evidence="4" id="KW-0963">Cytoplasm</keyword>
<evidence type="ECO:0000256" key="4">
    <source>
        <dbReference type="ARBA" id="ARBA00022490"/>
    </source>
</evidence>
<name>A0A7M5VB58_9CNID</name>
<evidence type="ECO:0000256" key="1">
    <source>
        <dbReference type="ARBA" id="ARBA00004496"/>
    </source>
</evidence>
<feature type="compositionally biased region" description="Basic and acidic residues" evidence="6">
    <location>
        <begin position="122"/>
        <end position="142"/>
    </location>
</feature>
<comment type="function">
    <text evidence="5">Component of the biogenesis of lysosome-related organelles complex-1 (BLOC-1) involved in pigment granule biogenesis.</text>
</comment>
<comment type="subcellular location">
    <subcellularLocation>
        <location evidence="1">Cytoplasm</location>
    </subcellularLocation>
</comment>
<dbReference type="InterPro" id="IPR028119">
    <property type="entry name" value="Snapin/Pallidin/Snn1"/>
</dbReference>
<dbReference type="EnsemblMetazoa" id="CLYHEMT005977.1">
    <property type="protein sequence ID" value="CLYHEMP005977.1"/>
    <property type="gene ID" value="CLYHEMG005977"/>
</dbReference>
<protein>
    <recommendedName>
        <fullName evidence="3 5">Biogenesis of lysosome-related organelles complex 1 subunit 6</fullName>
        <shortName evidence="5">BLOC-1 subunit 6</shortName>
    </recommendedName>
</protein>
<feature type="region of interest" description="Disordered" evidence="6">
    <location>
        <begin position="122"/>
        <end position="154"/>
    </location>
</feature>
<dbReference type="PANTHER" id="PTHR31328:SF2">
    <property type="entry name" value="BIOGENESIS OF LYSOSOME-RELATED ORGANELLES COMPLEX 1 SUBUNIT 6"/>
    <property type="match status" value="1"/>
</dbReference>
<keyword evidence="8" id="KW-1185">Reference proteome</keyword>
<dbReference type="RefSeq" id="XP_066932925.1">
    <property type="nucleotide sequence ID" value="XM_067076824.1"/>
</dbReference>
<reference evidence="7" key="1">
    <citation type="submission" date="2021-01" db="UniProtKB">
        <authorList>
            <consortium name="EnsemblMetazoa"/>
        </authorList>
    </citation>
    <scope>IDENTIFICATION</scope>
</reference>
<accession>A0A7M5VB58</accession>
<dbReference type="GeneID" id="136820628"/>
<dbReference type="GO" id="GO:0031083">
    <property type="term" value="C:BLOC-1 complex"/>
    <property type="evidence" value="ECO:0007669"/>
    <property type="project" value="TreeGrafter"/>
</dbReference>
<dbReference type="Proteomes" id="UP000594262">
    <property type="component" value="Unplaced"/>
</dbReference>
<sequence length="154" mass="17689">MESSHNSTATDASGNENEIPPCLESSKELSKGVLELYQNDLKPVQDNVTELLRNQGVLRDITQNEITQVKENIMLAEITDTFETMKLYQKKLVAMKKEMNNLTSRIDKFKIRAQKLQLQKEREELESAKEKERQRKYERDLTAKPAQSTGATSK</sequence>
<feature type="region of interest" description="Disordered" evidence="6">
    <location>
        <begin position="1"/>
        <end position="25"/>
    </location>
</feature>
<dbReference type="PANTHER" id="PTHR31328">
    <property type="entry name" value="BIOGENESIS OF LYSOSOME-RELATED ORGANELLES COMPLEX 1 SUBUNIT 6"/>
    <property type="match status" value="1"/>
</dbReference>
<dbReference type="Pfam" id="PF14712">
    <property type="entry name" value="Snapin_Pallidin"/>
    <property type="match status" value="1"/>
</dbReference>
<evidence type="ECO:0000256" key="5">
    <source>
        <dbReference type="PIRNR" id="PIRNR037609"/>
    </source>
</evidence>
<comment type="similarity">
    <text evidence="2 5">Belongs to the BLOC1S6 family.</text>
</comment>